<dbReference type="RefSeq" id="WP_184137987.1">
    <property type="nucleotide sequence ID" value="NZ_JACHFL010000028.1"/>
</dbReference>
<sequence length="83" mass="9411">MDEYVIDVDGLPTVLTIDEVEQAIRSVIEMGDQKGLSDLVVLRTIDEVCAKREQGEINSETNSMIQERLSRVRLLSEEETDWG</sequence>
<accession>A0A7W8JZN3</accession>
<dbReference type="EMBL" id="JACHFL010000028">
    <property type="protein sequence ID" value="MBB5366109.1"/>
    <property type="molecule type" value="Genomic_DNA"/>
</dbReference>
<evidence type="ECO:0000313" key="2">
    <source>
        <dbReference type="Proteomes" id="UP000552709"/>
    </source>
</evidence>
<reference evidence="1 2" key="1">
    <citation type="submission" date="2020-08" db="EMBL/GenBank/DDBJ databases">
        <title>Genomic Encyclopedia of Type Strains, Phase IV (KMG-IV): sequencing the most valuable type-strain genomes for metagenomic binning, comparative biology and taxonomic classification.</title>
        <authorList>
            <person name="Goeker M."/>
        </authorList>
    </citation>
    <scope>NUCLEOTIDE SEQUENCE [LARGE SCALE GENOMIC DNA]</scope>
    <source>
        <strain evidence="1 2">DSM 27939</strain>
    </source>
</reference>
<dbReference type="AlphaFoldDB" id="A0A7W8JZN3"/>
<dbReference type="Proteomes" id="UP000552709">
    <property type="component" value="Unassembled WGS sequence"/>
</dbReference>
<gene>
    <name evidence="1" type="ORF">HNQ08_005238</name>
</gene>
<name>A0A7W8JZN3_9DEIO</name>
<protein>
    <submittedName>
        <fullName evidence="1">Uncharacterized protein</fullName>
    </submittedName>
</protein>
<proteinExistence type="predicted"/>
<keyword evidence="2" id="KW-1185">Reference proteome</keyword>
<organism evidence="1 2">
    <name type="scientific">Deinococcus humi</name>
    <dbReference type="NCBI Taxonomy" id="662880"/>
    <lineage>
        <taxon>Bacteria</taxon>
        <taxon>Thermotogati</taxon>
        <taxon>Deinococcota</taxon>
        <taxon>Deinococci</taxon>
        <taxon>Deinococcales</taxon>
        <taxon>Deinococcaceae</taxon>
        <taxon>Deinococcus</taxon>
    </lineage>
</organism>
<evidence type="ECO:0000313" key="1">
    <source>
        <dbReference type="EMBL" id="MBB5366109.1"/>
    </source>
</evidence>
<comment type="caution">
    <text evidence="1">The sequence shown here is derived from an EMBL/GenBank/DDBJ whole genome shotgun (WGS) entry which is preliminary data.</text>
</comment>